<keyword evidence="4" id="KW-0804">Transcription</keyword>
<keyword evidence="3" id="KW-0238">DNA-binding</keyword>
<keyword evidence="7" id="KW-1185">Reference proteome</keyword>
<evidence type="ECO:0000256" key="3">
    <source>
        <dbReference type="ARBA" id="ARBA00023125"/>
    </source>
</evidence>
<reference evidence="6 7" key="1">
    <citation type="submission" date="2017-07" db="EMBL/GenBank/DDBJ databases">
        <title>Leptospira spp. isolated from tropical soils.</title>
        <authorList>
            <person name="Thibeaux R."/>
            <person name="Iraola G."/>
            <person name="Ferres I."/>
            <person name="Bierque E."/>
            <person name="Girault D."/>
            <person name="Soupe-Gilbert M.-E."/>
            <person name="Picardeau M."/>
            <person name="Goarant C."/>
        </authorList>
    </citation>
    <scope>NUCLEOTIDE SEQUENCE [LARGE SCALE GENOMIC DNA]</scope>
    <source>
        <strain evidence="6 7">JW2-C-B1</strain>
    </source>
</reference>
<evidence type="ECO:0000256" key="1">
    <source>
        <dbReference type="ARBA" id="ARBA00009437"/>
    </source>
</evidence>
<dbReference type="InterPro" id="IPR036390">
    <property type="entry name" value="WH_DNA-bd_sf"/>
</dbReference>
<dbReference type="Gene3D" id="1.10.10.10">
    <property type="entry name" value="Winged helix-like DNA-binding domain superfamily/Winged helix DNA-binding domain"/>
    <property type="match status" value="1"/>
</dbReference>
<name>A0ABX4NBH6_9LEPT</name>
<dbReference type="SUPFAM" id="SSF46785">
    <property type="entry name" value="Winged helix' DNA-binding domain"/>
    <property type="match status" value="1"/>
</dbReference>
<keyword evidence="2" id="KW-0805">Transcription regulation</keyword>
<dbReference type="PANTHER" id="PTHR30537:SF58">
    <property type="entry name" value="HTH-TYPE TRANSCRIPTIONAL REGULATOR PERR"/>
    <property type="match status" value="1"/>
</dbReference>
<protein>
    <recommendedName>
        <fullName evidence="5">HTH lysR-type domain-containing protein</fullName>
    </recommendedName>
</protein>
<gene>
    <name evidence="6" type="ORF">CH378_06250</name>
</gene>
<proteinExistence type="inferred from homology"/>
<evidence type="ECO:0000313" key="6">
    <source>
        <dbReference type="EMBL" id="PJZ30712.1"/>
    </source>
</evidence>
<organism evidence="6 7">
    <name type="scientific">Leptospira kmetyi</name>
    <dbReference type="NCBI Taxonomy" id="408139"/>
    <lineage>
        <taxon>Bacteria</taxon>
        <taxon>Pseudomonadati</taxon>
        <taxon>Spirochaetota</taxon>
        <taxon>Spirochaetia</taxon>
        <taxon>Leptospirales</taxon>
        <taxon>Leptospiraceae</taxon>
        <taxon>Leptospira</taxon>
    </lineage>
</organism>
<dbReference type="InterPro" id="IPR005119">
    <property type="entry name" value="LysR_subst-bd"/>
</dbReference>
<dbReference type="Gene3D" id="3.40.190.290">
    <property type="match status" value="1"/>
</dbReference>
<dbReference type="InterPro" id="IPR058163">
    <property type="entry name" value="LysR-type_TF_proteobact-type"/>
</dbReference>
<dbReference type="SUPFAM" id="SSF53850">
    <property type="entry name" value="Periplasmic binding protein-like II"/>
    <property type="match status" value="1"/>
</dbReference>
<comment type="caution">
    <text evidence="6">The sequence shown here is derived from an EMBL/GenBank/DDBJ whole genome shotgun (WGS) entry which is preliminary data.</text>
</comment>
<dbReference type="Proteomes" id="UP000231919">
    <property type="component" value="Unassembled WGS sequence"/>
</dbReference>
<evidence type="ECO:0000259" key="5">
    <source>
        <dbReference type="PROSITE" id="PS50931"/>
    </source>
</evidence>
<dbReference type="InterPro" id="IPR036388">
    <property type="entry name" value="WH-like_DNA-bd_sf"/>
</dbReference>
<dbReference type="InterPro" id="IPR000847">
    <property type="entry name" value="LysR_HTH_N"/>
</dbReference>
<evidence type="ECO:0000313" key="7">
    <source>
        <dbReference type="Proteomes" id="UP000231919"/>
    </source>
</evidence>
<dbReference type="PROSITE" id="PS50931">
    <property type="entry name" value="HTH_LYSR"/>
    <property type="match status" value="1"/>
</dbReference>
<dbReference type="EMBL" id="NPDP01000008">
    <property type="protein sequence ID" value="PJZ30712.1"/>
    <property type="molecule type" value="Genomic_DNA"/>
</dbReference>
<comment type="similarity">
    <text evidence="1">Belongs to the LysR transcriptional regulatory family.</text>
</comment>
<accession>A0ABX4NBH6</accession>
<dbReference type="Pfam" id="PF03466">
    <property type="entry name" value="LysR_substrate"/>
    <property type="match status" value="1"/>
</dbReference>
<dbReference type="PANTHER" id="PTHR30537">
    <property type="entry name" value="HTH-TYPE TRANSCRIPTIONAL REGULATOR"/>
    <property type="match status" value="1"/>
</dbReference>
<dbReference type="Pfam" id="PF00126">
    <property type="entry name" value="HTH_1"/>
    <property type="match status" value="1"/>
</dbReference>
<evidence type="ECO:0000256" key="4">
    <source>
        <dbReference type="ARBA" id="ARBA00023163"/>
    </source>
</evidence>
<evidence type="ECO:0000256" key="2">
    <source>
        <dbReference type="ARBA" id="ARBA00023015"/>
    </source>
</evidence>
<feature type="domain" description="HTH lysR-type" evidence="5">
    <location>
        <begin position="31"/>
        <end position="88"/>
    </location>
</feature>
<sequence length="324" mass="37101">MMRTILIQNDSFRNVLNLKLIISKLERMNLESITDLELFEAVCSEGNFAKAARKTRTSLPTISKRISRLERALKTTLFERTTRTIRLTEAGIRFRLRTDKILNELRMAEKEANVEKELKGKIKITAPAPFATRILPSVLSEFGNLYPEIQLETVFGNEKFNLIEDSFDLGIRIMKPIRTNRCKVLMSNPIVATASPQFLERVGTPNRIQELENYNVFYVDEHSNVKIPGTKKKISELSKHRGIRSNNGSFLTETIAEGADGILFRSLWDVETLLRSGKLKRIFPNLILDSNTSVCLLFPSGENPPKRVLRFQKFLESKLEGWNL</sequence>